<dbReference type="AlphaFoldDB" id="A0A810N761"/>
<name>A0A810N761_9ACTN</name>
<organism evidence="2 3">
    <name type="scientific">Polymorphospora rubra</name>
    <dbReference type="NCBI Taxonomy" id="338584"/>
    <lineage>
        <taxon>Bacteria</taxon>
        <taxon>Bacillati</taxon>
        <taxon>Actinomycetota</taxon>
        <taxon>Actinomycetes</taxon>
        <taxon>Micromonosporales</taxon>
        <taxon>Micromonosporaceae</taxon>
        <taxon>Polymorphospora</taxon>
    </lineage>
</organism>
<dbReference type="Proteomes" id="UP000680866">
    <property type="component" value="Chromosome"/>
</dbReference>
<evidence type="ECO:0000313" key="3">
    <source>
        <dbReference type="Proteomes" id="UP000680866"/>
    </source>
</evidence>
<keyword evidence="3" id="KW-1185">Reference proteome</keyword>
<gene>
    <name evidence="2" type="ORF">Prubr_62570</name>
</gene>
<dbReference type="KEGG" id="pry:Prubr_62570"/>
<sequence length="454" mass="46328">MNTVWSNSSASGDPASANNTSRNPPGNRPSNSPHTSSNAAANTGNDAYNSRPMPARCAPCPENNTASGPRSPARPVTASDGEPSASAANPAARSSRSATSSTARWSRADREVTVDQATSHGSGAWPVASHRDQRAACRGSPSSPRAESSTGTSGGVAVATGSSLSASGVGCSMITWAFVPLTPNEETAARRGRSSAGHGWASVSRETAPADQSTCGVGSSTCRVRGSTPCRIAITILITPATPAAAWVCPMFDLTDPSHNGRSAGRSCPYVAINACASIGSPRVVAVPWASTASTSAGVRAAVASACRITRCWAGPFGAVRPLDAPSWLTAEPRITARTRRPSRRASDSRCTSSAPTPSPQPVPSADAANDRHRPSAASPPCRENSTNAPGVTRTFTPPATARSHSPARSACTARCSATSDDEQAVSTVTAGPSSPNVYATRPEMTLCAPPVNR</sequence>
<feature type="compositionally biased region" description="Low complexity" evidence="1">
    <location>
        <begin position="18"/>
        <end position="33"/>
    </location>
</feature>
<feature type="compositionally biased region" description="Polar residues" evidence="1">
    <location>
        <begin position="1"/>
        <end position="11"/>
    </location>
</feature>
<reference evidence="2" key="1">
    <citation type="submission" date="2020-08" db="EMBL/GenBank/DDBJ databases">
        <title>Whole genome shotgun sequence of Polymorphospora rubra NBRC 101157.</title>
        <authorList>
            <person name="Komaki H."/>
            <person name="Tamura T."/>
        </authorList>
    </citation>
    <scope>NUCLEOTIDE SEQUENCE</scope>
    <source>
        <strain evidence="2">NBRC 101157</strain>
    </source>
</reference>
<feature type="compositionally biased region" description="Low complexity" evidence="1">
    <location>
        <begin position="83"/>
        <end position="105"/>
    </location>
</feature>
<feature type="compositionally biased region" description="Polar residues" evidence="1">
    <location>
        <begin position="384"/>
        <end position="398"/>
    </location>
</feature>
<feature type="compositionally biased region" description="Polar residues" evidence="1">
    <location>
        <begin position="34"/>
        <end position="48"/>
    </location>
</feature>
<protein>
    <submittedName>
        <fullName evidence="2">Uncharacterized protein</fullName>
    </submittedName>
</protein>
<evidence type="ECO:0000256" key="1">
    <source>
        <dbReference type="SAM" id="MobiDB-lite"/>
    </source>
</evidence>
<dbReference type="EMBL" id="AP023359">
    <property type="protein sequence ID" value="BCJ69236.1"/>
    <property type="molecule type" value="Genomic_DNA"/>
</dbReference>
<feature type="compositionally biased region" description="Polar residues" evidence="1">
    <location>
        <begin position="425"/>
        <end position="438"/>
    </location>
</feature>
<feature type="compositionally biased region" description="Low complexity" evidence="1">
    <location>
        <begin position="148"/>
        <end position="157"/>
    </location>
</feature>
<proteinExistence type="predicted"/>
<accession>A0A810N761</accession>
<feature type="region of interest" description="Disordered" evidence="1">
    <location>
        <begin position="331"/>
        <end position="438"/>
    </location>
</feature>
<evidence type="ECO:0000313" key="2">
    <source>
        <dbReference type="EMBL" id="BCJ69236.1"/>
    </source>
</evidence>
<feature type="region of interest" description="Disordered" evidence="1">
    <location>
        <begin position="1"/>
        <end position="157"/>
    </location>
</feature>